<dbReference type="EC" id="1.2.7.1" evidence="1"/>
<organism evidence="5 6">
    <name type="scientific">Candidatus Iainarchaeum sp</name>
    <dbReference type="NCBI Taxonomy" id="3101447"/>
    <lineage>
        <taxon>Archaea</taxon>
        <taxon>Candidatus Iainarchaeota</taxon>
        <taxon>Candidatus Iainarchaeia</taxon>
        <taxon>Candidatus Iainarchaeales</taxon>
        <taxon>Candidatus Iainarchaeaceae</taxon>
        <taxon>Candidatus Iainarchaeum</taxon>
    </lineage>
</organism>
<comment type="catalytic activity">
    <reaction evidence="3">
        <text>2 oxidized [2Fe-2S]-[ferredoxin] + pyruvate + CoA = 2 reduced [2Fe-2S]-[ferredoxin] + acetyl-CoA + CO2 + H(+)</text>
        <dbReference type="Rhea" id="RHEA:12765"/>
        <dbReference type="Rhea" id="RHEA-COMP:10000"/>
        <dbReference type="Rhea" id="RHEA-COMP:10001"/>
        <dbReference type="ChEBI" id="CHEBI:15361"/>
        <dbReference type="ChEBI" id="CHEBI:15378"/>
        <dbReference type="ChEBI" id="CHEBI:16526"/>
        <dbReference type="ChEBI" id="CHEBI:33737"/>
        <dbReference type="ChEBI" id="CHEBI:33738"/>
        <dbReference type="ChEBI" id="CHEBI:57287"/>
        <dbReference type="ChEBI" id="CHEBI:57288"/>
        <dbReference type="EC" id="1.2.7.1"/>
    </reaction>
</comment>
<feature type="domain" description="Pyruvate/ketoisovalerate oxidoreductase catalytic" evidence="4">
    <location>
        <begin position="10"/>
        <end position="178"/>
    </location>
</feature>
<dbReference type="Pfam" id="PF01558">
    <property type="entry name" value="POR"/>
    <property type="match status" value="1"/>
</dbReference>
<protein>
    <recommendedName>
        <fullName evidence="1">pyruvate synthase</fullName>
        <ecNumber evidence="1">1.2.7.1</ecNumber>
    </recommendedName>
</protein>
<gene>
    <name evidence="5" type="ORF">HY544_00460</name>
</gene>
<dbReference type="NCBIfam" id="TIGR02175">
    <property type="entry name" value="PorC_KorC"/>
    <property type="match status" value="1"/>
</dbReference>
<evidence type="ECO:0000259" key="4">
    <source>
        <dbReference type="Pfam" id="PF01558"/>
    </source>
</evidence>
<reference evidence="5" key="1">
    <citation type="submission" date="2020-07" db="EMBL/GenBank/DDBJ databases">
        <title>Huge and variable diversity of episymbiotic CPR bacteria and DPANN archaea in groundwater ecosystems.</title>
        <authorList>
            <person name="He C.Y."/>
            <person name="Keren R."/>
            <person name="Whittaker M."/>
            <person name="Farag I.F."/>
            <person name="Doudna J."/>
            <person name="Cate J.H.D."/>
            <person name="Banfield J.F."/>
        </authorList>
    </citation>
    <scope>NUCLEOTIDE SEQUENCE</scope>
    <source>
        <strain evidence="5">NC_groundwater_1296_Ag_S-0.2um_52_80</strain>
    </source>
</reference>
<evidence type="ECO:0000256" key="2">
    <source>
        <dbReference type="ARBA" id="ARBA00023002"/>
    </source>
</evidence>
<dbReference type="Proteomes" id="UP000732298">
    <property type="component" value="Unassembled WGS sequence"/>
</dbReference>
<dbReference type="InterPro" id="IPR011894">
    <property type="entry name" value="PorC_KorC"/>
</dbReference>
<dbReference type="GO" id="GO:0019164">
    <property type="term" value="F:pyruvate synthase activity"/>
    <property type="evidence" value="ECO:0007669"/>
    <property type="project" value="UniProtKB-EC"/>
</dbReference>
<dbReference type="InterPro" id="IPR019752">
    <property type="entry name" value="Pyrv/ketoisovalerate_OxRed_cat"/>
</dbReference>
<name>A0A8T3YHH0_9ARCH</name>
<dbReference type="InterPro" id="IPR051626">
    <property type="entry name" value="Oxidoreductase_gamma_subunit"/>
</dbReference>
<accession>A0A8T3YHH0</accession>
<dbReference type="PANTHER" id="PTHR43366:SF1">
    <property type="entry name" value="PYRUVATE SYNTHASE SUBUNIT PORC"/>
    <property type="match status" value="1"/>
</dbReference>
<dbReference type="InterPro" id="IPR002869">
    <property type="entry name" value="Pyrv_flavodox_OxRed_cen"/>
</dbReference>
<keyword evidence="2" id="KW-0560">Oxidoreductase</keyword>
<dbReference type="AlphaFoldDB" id="A0A8T3YHH0"/>
<dbReference type="PANTHER" id="PTHR43366">
    <property type="entry name" value="PYRUVATE SYNTHASE SUBUNIT PORC"/>
    <property type="match status" value="1"/>
</dbReference>
<evidence type="ECO:0000256" key="3">
    <source>
        <dbReference type="ARBA" id="ARBA00049357"/>
    </source>
</evidence>
<comment type="caution">
    <text evidence="5">The sequence shown here is derived from an EMBL/GenBank/DDBJ whole genome shotgun (WGS) entry which is preliminary data.</text>
</comment>
<dbReference type="Gene3D" id="3.40.920.10">
    <property type="entry name" value="Pyruvate-ferredoxin oxidoreductase, PFOR, domain III"/>
    <property type="match status" value="1"/>
</dbReference>
<evidence type="ECO:0000313" key="5">
    <source>
        <dbReference type="EMBL" id="MBI4209964.1"/>
    </source>
</evidence>
<dbReference type="SUPFAM" id="SSF53323">
    <property type="entry name" value="Pyruvate-ferredoxin oxidoreductase, PFOR, domain III"/>
    <property type="match status" value="1"/>
</dbReference>
<evidence type="ECO:0000256" key="1">
    <source>
        <dbReference type="ARBA" id="ARBA00012822"/>
    </source>
</evidence>
<dbReference type="EMBL" id="JACQPB010000005">
    <property type="protein sequence ID" value="MBI4209964.1"/>
    <property type="molecule type" value="Genomic_DNA"/>
</dbReference>
<evidence type="ECO:0000313" key="6">
    <source>
        <dbReference type="Proteomes" id="UP000732298"/>
    </source>
</evidence>
<sequence length="190" mass="20680">MKEIRLHGRAGQGMVTGAELIALASNYEGKHSQAFPFFGSEKRGPPVEAYCRIDTRPISIHEEIAEPDVVIVGDPSIMDSVDVCSGLRKGGIVIVNSPKRPEDLGLHAGRIFTVDATDIALKHFGKLIFNTVMLGAFCKVTDIVGIDSIERAIKESFDRKFPQAVIDANVKAVREVYDIMKVEKAKAVSG</sequence>
<proteinExistence type="predicted"/>